<comment type="caution">
    <text evidence="2">The sequence shown here is derived from an EMBL/GenBank/DDBJ whole genome shotgun (WGS) entry which is preliminary data.</text>
</comment>
<name>A0A8S1A136_ARCPL</name>
<evidence type="ECO:0000313" key="3">
    <source>
        <dbReference type="Proteomes" id="UP000494106"/>
    </source>
</evidence>
<dbReference type="SUPFAM" id="SSF49265">
    <property type="entry name" value="Fibronectin type III"/>
    <property type="match status" value="1"/>
</dbReference>
<evidence type="ECO:0008006" key="4">
    <source>
        <dbReference type="Google" id="ProtNLM"/>
    </source>
</evidence>
<dbReference type="AlphaFoldDB" id="A0A8S1A136"/>
<feature type="signal peptide" evidence="1">
    <location>
        <begin position="1"/>
        <end position="15"/>
    </location>
</feature>
<protein>
    <recommendedName>
        <fullName evidence="4">Fibronectin type-III domain-containing protein</fullName>
    </recommendedName>
</protein>
<dbReference type="InterPro" id="IPR036116">
    <property type="entry name" value="FN3_sf"/>
</dbReference>
<gene>
    <name evidence="2" type="ORF">APLA_LOCUS8780</name>
</gene>
<dbReference type="EMBL" id="CADEBC010000511">
    <property type="protein sequence ID" value="CAB3241648.1"/>
    <property type="molecule type" value="Genomic_DNA"/>
</dbReference>
<reference evidence="2 3" key="1">
    <citation type="submission" date="2020-04" db="EMBL/GenBank/DDBJ databases">
        <authorList>
            <person name="Wallbank WR R."/>
            <person name="Pardo Diaz C."/>
            <person name="Kozak K."/>
            <person name="Martin S."/>
            <person name="Jiggins C."/>
            <person name="Moest M."/>
            <person name="Warren A I."/>
            <person name="Byers J.R.P. K."/>
            <person name="Montejo-Kovacevich G."/>
            <person name="Yen C E."/>
        </authorList>
    </citation>
    <scope>NUCLEOTIDE SEQUENCE [LARGE SCALE GENOMIC DNA]</scope>
</reference>
<proteinExistence type="predicted"/>
<accession>A0A8S1A136</accession>
<organism evidence="2 3">
    <name type="scientific">Arctia plantaginis</name>
    <name type="common">Wood tiger moth</name>
    <name type="synonym">Phalaena plantaginis</name>
    <dbReference type="NCBI Taxonomy" id="874455"/>
    <lineage>
        <taxon>Eukaryota</taxon>
        <taxon>Metazoa</taxon>
        <taxon>Ecdysozoa</taxon>
        <taxon>Arthropoda</taxon>
        <taxon>Hexapoda</taxon>
        <taxon>Insecta</taxon>
        <taxon>Pterygota</taxon>
        <taxon>Neoptera</taxon>
        <taxon>Endopterygota</taxon>
        <taxon>Lepidoptera</taxon>
        <taxon>Glossata</taxon>
        <taxon>Ditrysia</taxon>
        <taxon>Noctuoidea</taxon>
        <taxon>Erebidae</taxon>
        <taxon>Arctiinae</taxon>
        <taxon>Arctia</taxon>
    </lineage>
</organism>
<dbReference type="OrthoDB" id="6883439at2759"/>
<keyword evidence="1" id="KW-0732">Signal</keyword>
<dbReference type="InterPro" id="IPR013783">
    <property type="entry name" value="Ig-like_fold"/>
</dbReference>
<dbReference type="Proteomes" id="UP000494106">
    <property type="component" value="Unassembled WGS sequence"/>
</dbReference>
<evidence type="ECO:0000256" key="1">
    <source>
        <dbReference type="SAM" id="SignalP"/>
    </source>
</evidence>
<sequence>MKFLYLLSLLVLCDGSPLQEAPTNVELTSFRNETDSGFIVNWTGVDNRDGTEPILGYTVIIREQEVDFAFELKEDGTLHPKKTAADVPSIVFDGKINVLFELKPNGQFVEMELYDMLLKLWQKKAKFVYKLNSEGLLVPLTATDIPALELQHDSMTRVTELEVLANKTELEFNETKRSYIYEVAVQAFTTKSKGPWSKKTKIVTY</sequence>
<feature type="chain" id="PRO_5035737900" description="Fibronectin type-III domain-containing protein" evidence="1">
    <location>
        <begin position="16"/>
        <end position="205"/>
    </location>
</feature>
<keyword evidence="3" id="KW-1185">Reference proteome</keyword>
<dbReference type="Gene3D" id="2.60.40.10">
    <property type="entry name" value="Immunoglobulins"/>
    <property type="match status" value="1"/>
</dbReference>
<evidence type="ECO:0000313" key="2">
    <source>
        <dbReference type="EMBL" id="CAB3241648.1"/>
    </source>
</evidence>